<accession>A0AAE3LQI3</accession>
<dbReference type="EMBL" id="JAOYFC010000001">
    <property type="protein sequence ID" value="MCV6823559.1"/>
    <property type="molecule type" value="Genomic_DNA"/>
</dbReference>
<name>A0AAE3LQI3_9RHOB</name>
<keyword evidence="2" id="KW-1185">Reference proteome</keyword>
<dbReference type="AlphaFoldDB" id="A0AAE3LQI3"/>
<comment type="caution">
    <text evidence="1">The sequence shown here is derived from an EMBL/GenBank/DDBJ whole genome shotgun (WGS) entry which is preliminary data.</text>
</comment>
<proteinExistence type="predicted"/>
<evidence type="ECO:0000313" key="1">
    <source>
        <dbReference type="EMBL" id="MCV6823559.1"/>
    </source>
</evidence>
<dbReference type="Proteomes" id="UP001208041">
    <property type="component" value="Unassembled WGS sequence"/>
</dbReference>
<organism evidence="1 2">
    <name type="scientific">Halocynthiibacter halioticoli</name>
    <dbReference type="NCBI Taxonomy" id="2986804"/>
    <lineage>
        <taxon>Bacteria</taxon>
        <taxon>Pseudomonadati</taxon>
        <taxon>Pseudomonadota</taxon>
        <taxon>Alphaproteobacteria</taxon>
        <taxon>Rhodobacterales</taxon>
        <taxon>Paracoccaceae</taxon>
        <taxon>Halocynthiibacter</taxon>
    </lineage>
</organism>
<dbReference type="RefSeq" id="WP_263952399.1">
    <property type="nucleotide sequence ID" value="NZ_JAOYFC010000001.1"/>
</dbReference>
<protein>
    <submittedName>
        <fullName evidence="1">Uncharacterized protein</fullName>
    </submittedName>
</protein>
<gene>
    <name evidence="1" type="ORF">OH136_03235</name>
</gene>
<evidence type="ECO:0000313" key="2">
    <source>
        <dbReference type="Proteomes" id="UP001208041"/>
    </source>
</evidence>
<reference evidence="1" key="1">
    <citation type="submission" date="2022-10" db="EMBL/GenBank/DDBJ databases">
        <authorList>
            <person name="Yue Y."/>
        </authorList>
    </citation>
    <scope>NUCLEOTIDE SEQUENCE</scope>
    <source>
        <strain evidence="1">Z654</strain>
    </source>
</reference>
<sequence>MLNDPLPSIHLRYANLRNSQRRKKLPFAQTNASIHVRPDMSQTLVNCSAPSQTSPIRPAVIARDKFCFTNLKTEVANQSETPADKNLEQLQQSALHDRAGTMFPKERDIGHRKVEEAVRRIRKADERHPA</sequence>